<protein>
    <recommendedName>
        <fullName evidence="4">Knottin scorpion toxin-like domain-containing protein</fullName>
    </recommendedName>
</protein>
<keyword evidence="1" id="KW-0732">Signal</keyword>
<organism evidence="2 3">
    <name type="scientific">Eragrostis curvula</name>
    <name type="common">weeping love grass</name>
    <dbReference type="NCBI Taxonomy" id="38414"/>
    <lineage>
        <taxon>Eukaryota</taxon>
        <taxon>Viridiplantae</taxon>
        <taxon>Streptophyta</taxon>
        <taxon>Embryophyta</taxon>
        <taxon>Tracheophyta</taxon>
        <taxon>Spermatophyta</taxon>
        <taxon>Magnoliopsida</taxon>
        <taxon>Liliopsida</taxon>
        <taxon>Poales</taxon>
        <taxon>Poaceae</taxon>
        <taxon>PACMAD clade</taxon>
        <taxon>Chloridoideae</taxon>
        <taxon>Eragrostideae</taxon>
        <taxon>Eragrostidinae</taxon>
        <taxon>Eragrostis</taxon>
    </lineage>
</organism>
<dbReference type="AlphaFoldDB" id="A0A5J9UDZ4"/>
<dbReference type="Proteomes" id="UP000324897">
    <property type="component" value="Unassembled WGS sequence"/>
</dbReference>
<proteinExistence type="predicted"/>
<name>A0A5J9UDZ4_9POAL</name>
<accession>A0A5J9UDZ4</accession>
<gene>
    <name evidence="2" type="ORF">EJB05_31413</name>
</gene>
<feature type="signal peptide" evidence="1">
    <location>
        <begin position="1"/>
        <end position="24"/>
    </location>
</feature>
<reference evidence="2 3" key="1">
    <citation type="journal article" date="2019" name="Sci. Rep.">
        <title>A high-quality genome of Eragrostis curvula grass provides insights into Poaceae evolution and supports new strategies to enhance forage quality.</title>
        <authorList>
            <person name="Carballo J."/>
            <person name="Santos B.A.C.M."/>
            <person name="Zappacosta D."/>
            <person name="Garbus I."/>
            <person name="Selva J.P."/>
            <person name="Gallo C.A."/>
            <person name="Diaz A."/>
            <person name="Albertini E."/>
            <person name="Caccamo M."/>
            <person name="Echenique V."/>
        </authorList>
    </citation>
    <scope>NUCLEOTIDE SEQUENCE [LARGE SCALE GENOMIC DNA]</scope>
    <source>
        <strain evidence="3">cv. Victoria</strain>
        <tissue evidence="2">Leaf</tissue>
    </source>
</reference>
<evidence type="ECO:0000256" key="1">
    <source>
        <dbReference type="SAM" id="SignalP"/>
    </source>
</evidence>
<dbReference type="EMBL" id="RWGY01000026">
    <property type="protein sequence ID" value="TVU21756.1"/>
    <property type="molecule type" value="Genomic_DNA"/>
</dbReference>
<keyword evidence="3" id="KW-1185">Reference proteome</keyword>
<sequence>MVSRMVPSLLALAVVALVVSSSFASNDAPAAMVPGNGAVTEDGTPYCQVVWDRECSIAKCTSTCAGLGLFWGEGYCALTSDYLTLCCCPVPSSGNSSPLLV</sequence>
<feature type="chain" id="PRO_5023864779" description="Knottin scorpion toxin-like domain-containing protein" evidence="1">
    <location>
        <begin position="25"/>
        <end position="101"/>
    </location>
</feature>
<evidence type="ECO:0000313" key="2">
    <source>
        <dbReference type="EMBL" id="TVU21756.1"/>
    </source>
</evidence>
<evidence type="ECO:0008006" key="4">
    <source>
        <dbReference type="Google" id="ProtNLM"/>
    </source>
</evidence>
<evidence type="ECO:0000313" key="3">
    <source>
        <dbReference type="Proteomes" id="UP000324897"/>
    </source>
</evidence>
<comment type="caution">
    <text evidence="2">The sequence shown here is derived from an EMBL/GenBank/DDBJ whole genome shotgun (WGS) entry which is preliminary data.</text>
</comment>
<dbReference type="Gramene" id="TVU21756">
    <property type="protein sequence ID" value="TVU21756"/>
    <property type="gene ID" value="EJB05_31413"/>
</dbReference>